<keyword evidence="3" id="KW-0804">Transcription</keyword>
<dbReference type="GO" id="GO:0003677">
    <property type="term" value="F:DNA binding"/>
    <property type="evidence" value="ECO:0007669"/>
    <property type="project" value="UniProtKB-KW"/>
</dbReference>
<dbReference type="PANTHER" id="PTHR43132">
    <property type="entry name" value="ARSENICAL RESISTANCE OPERON REPRESSOR ARSR-RELATED"/>
    <property type="match status" value="1"/>
</dbReference>
<evidence type="ECO:0000256" key="1">
    <source>
        <dbReference type="ARBA" id="ARBA00023015"/>
    </source>
</evidence>
<feature type="domain" description="HTH arsR-type" evidence="4">
    <location>
        <begin position="16"/>
        <end position="110"/>
    </location>
</feature>
<dbReference type="HOGENOM" id="CLU_097806_6_4_5"/>
<name>Q0AP78_MARMM</name>
<dbReference type="GO" id="GO:0003700">
    <property type="term" value="F:DNA-binding transcription factor activity"/>
    <property type="evidence" value="ECO:0007669"/>
    <property type="project" value="InterPro"/>
</dbReference>
<dbReference type="InterPro" id="IPR001845">
    <property type="entry name" value="HTH_ArsR_DNA-bd_dom"/>
</dbReference>
<dbReference type="Proteomes" id="UP000001964">
    <property type="component" value="Chromosome"/>
</dbReference>
<keyword evidence="6" id="KW-1185">Reference proteome</keyword>
<dbReference type="InterPro" id="IPR036390">
    <property type="entry name" value="WH_DNA-bd_sf"/>
</dbReference>
<proteinExistence type="predicted"/>
<evidence type="ECO:0000256" key="3">
    <source>
        <dbReference type="ARBA" id="ARBA00023163"/>
    </source>
</evidence>
<gene>
    <name evidence="5" type="ordered locus">Mmar10_1617</name>
</gene>
<sequence length="115" mass="12772">MCRATQLMDRDMQYDEMTPMAETIADLMKTLAHPSRLLALCAMMEKERSVGELATALGMRDQAMSQQLAILRNKGLVSTRRDGQTIYYGLADARIETVMAALYATYCAAETTAKP</sequence>
<dbReference type="PROSITE" id="PS50987">
    <property type="entry name" value="HTH_ARSR_2"/>
    <property type="match status" value="1"/>
</dbReference>
<evidence type="ECO:0000259" key="4">
    <source>
        <dbReference type="PROSITE" id="PS50987"/>
    </source>
</evidence>
<dbReference type="Gene3D" id="1.10.10.10">
    <property type="entry name" value="Winged helix-like DNA-binding domain superfamily/Winged helix DNA-binding domain"/>
    <property type="match status" value="1"/>
</dbReference>
<dbReference type="STRING" id="394221.Mmar10_1617"/>
<dbReference type="eggNOG" id="COG0640">
    <property type="taxonomic scope" value="Bacteria"/>
</dbReference>
<dbReference type="PANTHER" id="PTHR43132:SF2">
    <property type="entry name" value="ARSENICAL RESISTANCE OPERON REPRESSOR ARSR-RELATED"/>
    <property type="match status" value="1"/>
</dbReference>
<dbReference type="EMBL" id="CP000449">
    <property type="protein sequence ID" value="ABI65909.1"/>
    <property type="molecule type" value="Genomic_DNA"/>
</dbReference>
<dbReference type="SUPFAM" id="SSF46785">
    <property type="entry name" value="Winged helix' DNA-binding domain"/>
    <property type="match status" value="1"/>
</dbReference>
<dbReference type="SMART" id="SM00418">
    <property type="entry name" value="HTH_ARSR"/>
    <property type="match status" value="1"/>
</dbReference>
<dbReference type="PRINTS" id="PR00778">
    <property type="entry name" value="HTHARSR"/>
</dbReference>
<keyword evidence="2" id="KW-0238">DNA-binding</keyword>
<evidence type="ECO:0000313" key="5">
    <source>
        <dbReference type="EMBL" id="ABI65909.1"/>
    </source>
</evidence>
<accession>Q0AP78</accession>
<dbReference type="KEGG" id="mmr:Mmar10_1617"/>
<keyword evidence="1" id="KW-0805">Transcription regulation</keyword>
<protein>
    <submittedName>
        <fullName evidence="5">Transcriptional regulator, ArsR family</fullName>
    </submittedName>
</protein>
<reference evidence="5 6" key="1">
    <citation type="submission" date="2006-08" db="EMBL/GenBank/DDBJ databases">
        <title>Complete sequence of Maricaulis maris MCS10.</title>
        <authorList>
            <consortium name="US DOE Joint Genome Institute"/>
            <person name="Copeland A."/>
            <person name="Lucas S."/>
            <person name="Lapidus A."/>
            <person name="Barry K."/>
            <person name="Detter J.C."/>
            <person name="Glavina del Rio T."/>
            <person name="Hammon N."/>
            <person name="Israni S."/>
            <person name="Dalin E."/>
            <person name="Tice H."/>
            <person name="Pitluck S."/>
            <person name="Saunders E."/>
            <person name="Brettin T."/>
            <person name="Bruce D."/>
            <person name="Han C."/>
            <person name="Tapia R."/>
            <person name="Gilna P."/>
            <person name="Schmutz J."/>
            <person name="Larimer F."/>
            <person name="Land M."/>
            <person name="Hauser L."/>
            <person name="Kyrpides N."/>
            <person name="Mikhailova N."/>
            <person name="Viollier P."/>
            <person name="Stephens C."/>
            <person name="Richardson P."/>
        </authorList>
    </citation>
    <scope>NUCLEOTIDE SEQUENCE [LARGE SCALE GENOMIC DNA]</scope>
    <source>
        <strain evidence="5 6">MCS10</strain>
    </source>
</reference>
<dbReference type="NCBIfam" id="NF033788">
    <property type="entry name" value="HTH_metalloreg"/>
    <property type="match status" value="1"/>
</dbReference>
<dbReference type="AlphaFoldDB" id="Q0AP78"/>
<dbReference type="InterPro" id="IPR011991">
    <property type="entry name" value="ArsR-like_HTH"/>
</dbReference>
<dbReference type="CDD" id="cd00090">
    <property type="entry name" value="HTH_ARSR"/>
    <property type="match status" value="1"/>
</dbReference>
<dbReference type="InterPro" id="IPR051011">
    <property type="entry name" value="Metal_resp_trans_reg"/>
</dbReference>
<organism evidence="5 6">
    <name type="scientific">Maricaulis maris (strain MCS10)</name>
    <name type="common">Caulobacter maris</name>
    <dbReference type="NCBI Taxonomy" id="394221"/>
    <lineage>
        <taxon>Bacteria</taxon>
        <taxon>Pseudomonadati</taxon>
        <taxon>Pseudomonadota</taxon>
        <taxon>Alphaproteobacteria</taxon>
        <taxon>Maricaulales</taxon>
        <taxon>Maricaulaceae</taxon>
        <taxon>Maricaulis</taxon>
    </lineage>
</organism>
<evidence type="ECO:0000313" key="6">
    <source>
        <dbReference type="Proteomes" id="UP000001964"/>
    </source>
</evidence>
<dbReference type="Pfam" id="PF01022">
    <property type="entry name" value="HTH_5"/>
    <property type="match status" value="1"/>
</dbReference>
<evidence type="ECO:0000256" key="2">
    <source>
        <dbReference type="ARBA" id="ARBA00023125"/>
    </source>
</evidence>
<dbReference type="InterPro" id="IPR036388">
    <property type="entry name" value="WH-like_DNA-bd_sf"/>
</dbReference>